<feature type="region of interest" description="Disordered" evidence="1">
    <location>
        <begin position="264"/>
        <end position="299"/>
    </location>
</feature>
<comment type="caution">
    <text evidence="3">The sequence shown here is derived from an EMBL/GenBank/DDBJ whole genome shotgun (WGS) entry which is preliminary data.</text>
</comment>
<feature type="region of interest" description="Disordered" evidence="1">
    <location>
        <begin position="99"/>
        <end position="154"/>
    </location>
</feature>
<feature type="compositionally biased region" description="Polar residues" evidence="1">
    <location>
        <begin position="494"/>
        <end position="503"/>
    </location>
</feature>
<dbReference type="SMART" id="SM01052">
    <property type="entry name" value="CAP_GLY"/>
    <property type="match status" value="1"/>
</dbReference>
<feature type="region of interest" description="Disordered" evidence="1">
    <location>
        <begin position="872"/>
        <end position="916"/>
    </location>
</feature>
<feature type="domain" description="CAP-Gly" evidence="2">
    <location>
        <begin position="1034"/>
        <end position="1076"/>
    </location>
</feature>
<feature type="region of interest" description="Disordered" evidence="1">
    <location>
        <begin position="478"/>
        <end position="505"/>
    </location>
</feature>
<dbReference type="Gene3D" id="2.30.30.190">
    <property type="entry name" value="CAP Gly-rich-like domain"/>
    <property type="match status" value="1"/>
</dbReference>
<feature type="region of interest" description="Disordered" evidence="1">
    <location>
        <begin position="431"/>
        <end position="461"/>
    </location>
</feature>
<feature type="compositionally biased region" description="Basic and acidic residues" evidence="1">
    <location>
        <begin position="131"/>
        <end position="150"/>
    </location>
</feature>
<evidence type="ECO:0000259" key="2">
    <source>
        <dbReference type="PROSITE" id="PS50245"/>
    </source>
</evidence>
<dbReference type="Proteomes" id="UP001458880">
    <property type="component" value="Unassembled WGS sequence"/>
</dbReference>
<gene>
    <name evidence="3" type="ORF">QE152_g4029</name>
</gene>
<evidence type="ECO:0000256" key="1">
    <source>
        <dbReference type="SAM" id="MobiDB-lite"/>
    </source>
</evidence>
<feature type="compositionally biased region" description="Basic and acidic residues" evidence="1">
    <location>
        <begin position="478"/>
        <end position="493"/>
    </location>
</feature>
<reference evidence="3 4" key="1">
    <citation type="journal article" date="2024" name="BMC Genomics">
        <title>De novo assembly and annotation of Popillia japonica's genome with initial clues to its potential as an invasive pest.</title>
        <authorList>
            <person name="Cucini C."/>
            <person name="Boschi S."/>
            <person name="Funari R."/>
            <person name="Cardaioli E."/>
            <person name="Iannotti N."/>
            <person name="Marturano G."/>
            <person name="Paoli F."/>
            <person name="Bruttini M."/>
            <person name="Carapelli A."/>
            <person name="Frati F."/>
            <person name="Nardi F."/>
        </authorList>
    </citation>
    <scope>NUCLEOTIDE SEQUENCE [LARGE SCALE GENOMIC DNA]</scope>
    <source>
        <strain evidence="3">DMR45628</strain>
    </source>
</reference>
<feature type="compositionally biased region" description="Basic and acidic residues" evidence="1">
    <location>
        <begin position="102"/>
        <end position="123"/>
    </location>
</feature>
<dbReference type="Pfam" id="PF01302">
    <property type="entry name" value="CAP_GLY"/>
    <property type="match status" value="1"/>
</dbReference>
<sequence length="1086" mass="123272">MDFGISTAGNESCVDTVRALHQTIIALRAALERSRTEILELKSKNWPAVDNVAEDAIRNLSIENSKNWPAVDNVAEDAIRNLSIENHVLRQKVINSEANTEENLRKDSKQKKEANTEENLRKDSKQKKIKFKENKEQVSHKQSELSKENTKSISKKNTWRSLENIANVSKQDQNQTKLTKSKTVCFSNVFEGDKQISTTNCLYFNDKRDKLKTANNNVNFTEEPVTDIVTASRHGSITDFKSKDFENVNKYTDCVLKTEKVIKSVRKNKEKPGKPRQSEHKNHTKQQRQDAKHLNEKNLVRRKSVVREAVEATLTGHYSVEEQELLEVTAYQTMEEQELLEVTAYQTSIVQENRSDLNSVKENAQKVNEESPLKVTKSCDESEEKTAINIDEEIAVALDLETNKSIEVVQPASKKVGEITNNDEDVKLIDNNGTATESPLNPGENGTVDTLNSSSPSSSQKNIEISVKIFKSSKKPIEIDIQTKKKRNNDKQSKMNNKSQNTSFDKEYGEVRTNQMATNEIRRHIDSATANNIVTNMLQNDVEQEVDDIELIFTTDDTKDTDFKEELVPIDAYNETHLLQCPLSDYEELVPIDAYNETHLLQCPLSDYEEKLSAEAMEDDVFNDNFENENQENCNFQSQTYDFRRENSQIYNSKSDNSINHEDKSLRSYYSYQDSSFENKSLEKDESFDRFEEKTRIVETDMSKIGIQDVEFNMGRRNTCPNPIQYRPIMHREALGRGLSSSRKCRPILAHSNVVRKESGAQTDISALPGSSWRSESSLGYKVKVGENFTTLPSKFPHPGSRLRLSEKTVEARRVLLSDIGFTSMVPELSRSADHLCPPVVRGPVVSSYGQFLRTTDLYSPAYTSQKFVWTTTTPSEGSHSQSRYSSQYPLSSPPVPTRRCSAPVSPSKKTTVMKSTPSKVRFANGSLPELRGDWTATVDSGESTDSLVEEAEHFLRRSIDCLAPCKDVCFRSETVKVTGVRRASAPEPSRDNVPPQGWQPFLPRIPRDLHLDYWVKVISPEGRVRGGRVRYVGPLMNQPEAFVGVQLSTPDGHSDGTYNSRRYFNCEPYHGLFVPFKKIIMGWRP</sequence>
<proteinExistence type="predicted"/>
<name>A0AAW1MXK2_POPJA</name>
<protein>
    <submittedName>
        <fullName evidence="3">CAP-Gly domain</fullName>
    </submittedName>
</protein>
<organism evidence="3 4">
    <name type="scientific">Popillia japonica</name>
    <name type="common">Japanese beetle</name>
    <dbReference type="NCBI Taxonomy" id="7064"/>
    <lineage>
        <taxon>Eukaryota</taxon>
        <taxon>Metazoa</taxon>
        <taxon>Ecdysozoa</taxon>
        <taxon>Arthropoda</taxon>
        <taxon>Hexapoda</taxon>
        <taxon>Insecta</taxon>
        <taxon>Pterygota</taxon>
        <taxon>Neoptera</taxon>
        <taxon>Endopterygota</taxon>
        <taxon>Coleoptera</taxon>
        <taxon>Polyphaga</taxon>
        <taxon>Scarabaeiformia</taxon>
        <taxon>Scarabaeidae</taxon>
        <taxon>Rutelinae</taxon>
        <taxon>Popillia</taxon>
    </lineage>
</organism>
<dbReference type="SUPFAM" id="SSF74924">
    <property type="entry name" value="Cap-Gly domain"/>
    <property type="match status" value="1"/>
</dbReference>
<dbReference type="InterPro" id="IPR000938">
    <property type="entry name" value="CAP-Gly_domain"/>
</dbReference>
<accession>A0AAW1MXK2</accession>
<feature type="compositionally biased region" description="Basic and acidic residues" evidence="1">
    <location>
        <begin position="270"/>
        <end position="299"/>
    </location>
</feature>
<feature type="compositionally biased region" description="Polar residues" evidence="1">
    <location>
        <begin position="872"/>
        <end position="891"/>
    </location>
</feature>
<dbReference type="InterPro" id="IPR036859">
    <property type="entry name" value="CAP-Gly_dom_sf"/>
</dbReference>
<keyword evidence="4" id="KW-1185">Reference proteome</keyword>
<evidence type="ECO:0000313" key="3">
    <source>
        <dbReference type="EMBL" id="KAK9752672.1"/>
    </source>
</evidence>
<dbReference type="EMBL" id="JASPKY010000018">
    <property type="protein sequence ID" value="KAK9752672.1"/>
    <property type="molecule type" value="Genomic_DNA"/>
</dbReference>
<dbReference type="PROSITE" id="PS50245">
    <property type="entry name" value="CAP_GLY_2"/>
    <property type="match status" value="1"/>
</dbReference>
<dbReference type="AlphaFoldDB" id="A0AAW1MXK2"/>
<evidence type="ECO:0000313" key="4">
    <source>
        <dbReference type="Proteomes" id="UP001458880"/>
    </source>
</evidence>